<dbReference type="AlphaFoldDB" id="A0A3Q0J6P6"/>
<dbReference type="InterPro" id="IPR027417">
    <property type="entry name" value="P-loop_NTPase"/>
</dbReference>
<evidence type="ECO:0000256" key="3">
    <source>
        <dbReference type="ARBA" id="ARBA00022777"/>
    </source>
</evidence>
<dbReference type="PANTHER" id="PTHR23359">
    <property type="entry name" value="NUCLEOTIDE KINASE"/>
    <property type="match status" value="1"/>
</dbReference>
<dbReference type="GO" id="GO:0005524">
    <property type="term" value="F:ATP binding"/>
    <property type="evidence" value="ECO:0007669"/>
    <property type="project" value="InterPro"/>
</dbReference>
<dbReference type="PaxDb" id="121845-A0A3Q0J6P6"/>
<dbReference type="PRINTS" id="PR00094">
    <property type="entry name" value="ADENYLTKNASE"/>
</dbReference>
<evidence type="ECO:0000313" key="6">
    <source>
        <dbReference type="RefSeq" id="XP_026684121.1"/>
    </source>
</evidence>
<dbReference type="GeneID" id="113470121"/>
<organism evidence="5 6">
    <name type="scientific">Diaphorina citri</name>
    <name type="common">Asian citrus psyllid</name>
    <dbReference type="NCBI Taxonomy" id="121845"/>
    <lineage>
        <taxon>Eukaryota</taxon>
        <taxon>Metazoa</taxon>
        <taxon>Ecdysozoa</taxon>
        <taxon>Arthropoda</taxon>
        <taxon>Hexapoda</taxon>
        <taxon>Insecta</taxon>
        <taxon>Pterygota</taxon>
        <taxon>Neoptera</taxon>
        <taxon>Paraneoptera</taxon>
        <taxon>Hemiptera</taxon>
        <taxon>Sternorrhyncha</taxon>
        <taxon>Psylloidea</taxon>
        <taxon>Psyllidae</taxon>
        <taxon>Diaphorininae</taxon>
        <taxon>Diaphorina</taxon>
    </lineage>
</organism>
<dbReference type="Gene3D" id="3.40.50.300">
    <property type="entry name" value="P-loop containing nucleotide triphosphate hydrolases"/>
    <property type="match status" value="1"/>
</dbReference>
<dbReference type="SUPFAM" id="SSF52540">
    <property type="entry name" value="P-loop containing nucleoside triphosphate hydrolases"/>
    <property type="match status" value="1"/>
</dbReference>
<dbReference type="Proteomes" id="UP000079169">
    <property type="component" value="Unplaced"/>
</dbReference>
<dbReference type="InterPro" id="IPR033690">
    <property type="entry name" value="Adenylat_kinase_CS"/>
</dbReference>
<keyword evidence="2" id="KW-0547">Nucleotide-binding</keyword>
<dbReference type="GO" id="GO:0006139">
    <property type="term" value="P:nucleobase-containing compound metabolic process"/>
    <property type="evidence" value="ECO:0007669"/>
    <property type="project" value="InterPro"/>
</dbReference>
<dbReference type="KEGG" id="dci:113470121"/>
<gene>
    <name evidence="6" type="primary">LOC113470121</name>
</gene>
<evidence type="ECO:0000256" key="1">
    <source>
        <dbReference type="ARBA" id="ARBA00022679"/>
    </source>
</evidence>
<keyword evidence="3 4" id="KW-0418">Kinase</keyword>
<dbReference type="CDD" id="cd01428">
    <property type="entry name" value="ADK"/>
    <property type="match status" value="1"/>
</dbReference>
<proteinExistence type="inferred from homology"/>
<dbReference type="STRING" id="121845.A0A3Q0J6P6"/>
<dbReference type="InterPro" id="IPR000850">
    <property type="entry name" value="Adenylat/UMP-CMP_kin"/>
</dbReference>
<accession>A0A3Q0J6P6</accession>
<keyword evidence="5" id="KW-1185">Reference proteome</keyword>
<sequence length="290" mass="32545">MSCTSHQSAKYRGSECQKERICECCKHQISDSQNRKTMSCLDSQRPDSFSCSVRTTQPSQALASTPVKLEFHCKLRFPQDSQEKQEDNLDLSPIKESKVPIIWLLGKPGTGKETQAQNILSKFPEAIHISTGDLLRAEVRTGNTRGRNIEAIMKQGGLVPDDIVREVLYKKMLQELAKAKLFLIDGYPRDKDQADQFVKDTKEPAIILYLDAPDDVILARLVKRGLTSGRPDDKEDAIKKRLIKANENDGPILQAFKSHIAKINTNKSPEKVFPEVEAALLNILKAFLSL</sequence>
<name>A0A3Q0J6P6_DIACI</name>
<evidence type="ECO:0000313" key="5">
    <source>
        <dbReference type="Proteomes" id="UP000079169"/>
    </source>
</evidence>
<dbReference type="Pfam" id="PF00406">
    <property type="entry name" value="ADK"/>
    <property type="match status" value="1"/>
</dbReference>
<protein>
    <submittedName>
        <fullName evidence="6">Adenylate kinase isoenzyme 1-like</fullName>
    </submittedName>
</protein>
<evidence type="ECO:0000256" key="2">
    <source>
        <dbReference type="ARBA" id="ARBA00022741"/>
    </source>
</evidence>
<dbReference type="PROSITE" id="PS00113">
    <property type="entry name" value="ADENYLATE_KINASE"/>
    <property type="match status" value="1"/>
</dbReference>
<keyword evidence="1 4" id="KW-0808">Transferase</keyword>
<evidence type="ECO:0000256" key="4">
    <source>
        <dbReference type="RuleBase" id="RU003330"/>
    </source>
</evidence>
<comment type="similarity">
    <text evidence="4">Belongs to the adenylate kinase family.</text>
</comment>
<dbReference type="HAMAP" id="MF_00235">
    <property type="entry name" value="Adenylate_kinase_Adk"/>
    <property type="match status" value="1"/>
</dbReference>
<reference evidence="6" key="1">
    <citation type="submission" date="2025-08" db="UniProtKB">
        <authorList>
            <consortium name="RefSeq"/>
        </authorList>
    </citation>
    <scope>IDENTIFICATION</scope>
</reference>
<dbReference type="GO" id="GO:0019205">
    <property type="term" value="F:nucleobase-containing compound kinase activity"/>
    <property type="evidence" value="ECO:0007669"/>
    <property type="project" value="InterPro"/>
</dbReference>
<dbReference type="RefSeq" id="XP_026684121.1">
    <property type="nucleotide sequence ID" value="XM_026828320.1"/>
</dbReference>